<gene>
    <name evidence="5" type="ORF">DAMNIGENAA_21250</name>
</gene>
<dbReference type="RefSeq" id="WP_281794099.1">
    <property type="nucleotide sequence ID" value="NZ_BSDR01000001.1"/>
</dbReference>
<dbReference type="InterPro" id="IPR013785">
    <property type="entry name" value="Aldolase_TIM"/>
</dbReference>
<comment type="caution">
    <text evidence="5">The sequence shown here is derived from an EMBL/GenBank/DDBJ whole genome shotgun (WGS) entry which is preliminary data.</text>
</comment>
<dbReference type="GO" id="GO:0006537">
    <property type="term" value="P:glutamate biosynthetic process"/>
    <property type="evidence" value="ECO:0007669"/>
    <property type="project" value="InterPro"/>
</dbReference>
<dbReference type="Gene3D" id="2.160.20.60">
    <property type="entry name" value="Glutamate synthase, alpha subunit, C-terminal domain"/>
    <property type="match status" value="1"/>
</dbReference>
<dbReference type="InterPro" id="IPR002932">
    <property type="entry name" value="Glu_synthdom"/>
</dbReference>
<dbReference type="InterPro" id="IPR036485">
    <property type="entry name" value="Glu_synth_asu_C_sf"/>
</dbReference>
<dbReference type="PANTHER" id="PTHR43819">
    <property type="entry name" value="ARCHAEAL-TYPE GLUTAMATE SYNTHASE [NADPH]"/>
    <property type="match status" value="1"/>
</dbReference>
<organism evidence="5 6">
    <name type="scientific">Desulforhabdus amnigena</name>
    <dbReference type="NCBI Taxonomy" id="40218"/>
    <lineage>
        <taxon>Bacteria</taxon>
        <taxon>Pseudomonadati</taxon>
        <taxon>Thermodesulfobacteriota</taxon>
        <taxon>Syntrophobacteria</taxon>
        <taxon>Syntrophobacterales</taxon>
        <taxon>Syntrophobacteraceae</taxon>
        <taxon>Desulforhabdus</taxon>
    </lineage>
</organism>
<evidence type="ECO:0000256" key="1">
    <source>
        <dbReference type="ARBA" id="ARBA00009716"/>
    </source>
</evidence>
<comment type="similarity">
    <text evidence="1">Belongs to the glutamate synthase family.</text>
</comment>
<reference evidence="5" key="1">
    <citation type="submission" date="2022-12" db="EMBL/GenBank/DDBJ databases">
        <title>Reference genome sequencing for broad-spectrum identification of bacterial and archaeal isolates by mass spectrometry.</title>
        <authorList>
            <person name="Sekiguchi Y."/>
            <person name="Tourlousse D.M."/>
        </authorList>
    </citation>
    <scope>NUCLEOTIDE SEQUENCE</scope>
    <source>
        <strain evidence="5">ASRB1</strain>
    </source>
</reference>
<evidence type="ECO:0000259" key="4">
    <source>
        <dbReference type="PROSITE" id="PS51379"/>
    </source>
</evidence>
<dbReference type="SUPFAM" id="SSF51395">
    <property type="entry name" value="FMN-linked oxidoreductases"/>
    <property type="match status" value="2"/>
</dbReference>
<dbReference type="CDD" id="cd02808">
    <property type="entry name" value="GltS_FMN"/>
    <property type="match status" value="1"/>
</dbReference>
<dbReference type="InterPro" id="IPR017896">
    <property type="entry name" value="4Fe4S_Fe-S-bd"/>
</dbReference>
<feature type="domain" description="4Fe-4S ferredoxin-type" evidence="4">
    <location>
        <begin position="547"/>
        <end position="577"/>
    </location>
</feature>
<dbReference type="InterPro" id="IPR002489">
    <property type="entry name" value="Glu_synth_asu_C"/>
</dbReference>
<sequence length="1030" mass="110999">MATIDLSSMSIRTVNEVIKGYGANHQDVELINPDARHYIAVGLTNPIKIKIRGSAGYFCGGLTDGPTIEVEKNVSWGVGDNMLAGSIVVGGNAGAIAGEALRGGEIVIKGNMGSRAGQVMKKGTLCCVGNSSFMAGYMMYGGRLIILGNSGLKVGEDMAGGAIFVGGALESLGNDAMVCEPTREDIDGIMEFLDRYGITFQGSFKKIVCAGKGLRYSKPEVQKRYIPFKEFSGGNAAYWNEKVQEDIRIKGEIGRYRIRGYGAARHIPHFQDIAFKADLSKAGKDADGLSRVNLRTFVGGKHGGRALDLSMPVMIAPMSYGAVSGKMKAALGAASRLSGISENTGEGGMYSVERAEARQLIAQCLSGRLGWNIHDMKRADALELYISQGAKPGLGGQLMASKLTREIAEMRGIPAGMDLRSPSRHPDVLGGDDLIMKIQEFREAVGGRLPVGLKLGAGRTRDDIKIALKDDLDFVELDGLQGGTGAAACEVLEYVGIPTIAAIMEARDGLAEIDAEGELPIVLMGGIRNGVDAAKAIALGATAVGLGTSMLIAAGCTGCMQCSTGNCPVGIATQNEKYTERFDVESKALRMHKYLESIRWQLASIVQALGYTDVRQLSRNDLVALTPEAAEMTRLPYDPGYRNKFTGLREESERFERGKSETGSAGFSRRDRIAIQAMSKADARNTEKQREILMQLLRPGENPFPENRPAHLDDLVFLSAALTRLVIDPYREECSTRTRISRSAGLGRVPAGAPWVDLAQPFLFTGFDAAPLDVKAALAKSLAETQCAYVGRMPLMEGIPGNEEEAWKKVFWFQILCNGDCPHPEAAALVHAPGNTFKPMEMERQSSSQLLGMVATAKTLREALPHALEKQMDFLLLDSSLGMEHPWAELKGQPDLTLMRDAIHLLRDMNREEEIALINFGGMRSGTDVAKVLALNCKASVFGVAAGIALGGRVEGKSVHFDTPMTMEERSTAMTQWIKGTAQETAIIARCTGKTDIHNLEPEDMRSITLATSKALDIPLASGRKKREGF</sequence>
<protein>
    <recommendedName>
        <fullName evidence="2">glutamate synthase (NADPH)</fullName>
        <ecNumber evidence="2">1.4.1.13</ecNumber>
    </recommendedName>
</protein>
<dbReference type="SUPFAM" id="SSF69336">
    <property type="entry name" value="Alpha subunit of glutamate synthase, C-terminal domain"/>
    <property type="match status" value="1"/>
</dbReference>
<name>A0A9W6D5M9_9BACT</name>
<evidence type="ECO:0000256" key="2">
    <source>
        <dbReference type="ARBA" id="ARBA00012079"/>
    </source>
</evidence>
<comment type="catalytic activity">
    <reaction evidence="3">
        <text>2 L-glutamate + NADP(+) = L-glutamine + 2-oxoglutarate + NADPH + H(+)</text>
        <dbReference type="Rhea" id="RHEA:15501"/>
        <dbReference type="ChEBI" id="CHEBI:15378"/>
        <dbReference type="ChEBI" id="CHEBI:16810"/>
        <dbReference type="ChEBI" id="CHEBI:29985"/>
        <dbReference type="ChEBI" id="CHEBI:57783"/>
        <dbReference type="ChEBI" id="CHEBI:58349"/>
        <dbReference type="ChEBI" id="CHEBI:58359"/>
        <dbReference type="EC" id="1.4.1.13"/>
    </reaction>
</comment>
<dbReference type="Pfam" id="PF01493">
    <property type="entry name" value="GXGXG"/>
    <property type="match status" value="1"/>
</dbReference>
<accession>A0A9W6D5M9</accession>
<dbReference type="Pfam" id="PF01645">
    <property type="entry name" value="Glu_synthase"/>
    <property type="match status" value="1"/>
</dbReference>
<evidence type="ECO:0000313" key="6">
    <source>
        <dbReference type="Proteomes" id="UP001144372"/>
    </source>
</evidence>
<dbReference type="Proteomes" id="UP001144372">
    <property type="component" value="Unassembled WGS sequence"/>
</dbReference>
<proteinExistence type="inferred from homology"/>
<dbReference type="PANTHER" id="PTHR43819:SF1">
    <property type="entry name" value="ARCHAEAL-TYPE GLUTAMATE SYNTHASE [NADPH]"/>
    <property type="match status" value="1"/>
</dbReference>
<dbReference type="Gene3D" id="3.20.20.70">
    <property type="entry name" value="Aldolase class I"/>
    <property type="match status" value="2"/>
</dbReference>
<dbReference type="AlphaFoldDB" id="A0A9W6D5M9"/>
<dbReference type="EMBL" id="BSDR01000001">
    <property type="protein sequence ID" value="GLI34692.1"/>
    <property type="molecule type" value="Genomic_DNA"/>
</dbReference>
<dbReference type="GO" id="GO:0004355">
    <property type="term" value="F:glutamate synthase (NADPH) activity"/>
    <property type="evidence" value="ECO:0007669"/>
    <property type="project" value="UniProtKB-EC"/>
</dbReference>
<dbReference type="EC" id="1.4.1.13" evidence="2"/>
<evidence type="ECO:0000256" key="3">
    <source>
        <dbReference type="ARBA" id="ARBA00048151"/>
    </source>
</evidence>
<keyword evidence="6" id="KW-1185">Reference proteome</keyword>
<dbReference type="PROSITE" id="PS51379">
    <property type="entry name" value="4FE4S_FER_2"/>
    <property type="match status" value="1"/>
</dbReference>
<evidence type="ECO:0000313" key="5">
    <source>
        <dbReference type="EMBL" id="GLI34692.1"/>
    </source>
</evidence>